<evidence type="ECO:0000313" key="2">
    <source>
        <dbReference type="EMBL" id="GFR44855.1"/>
    </source>
</evidence>
<feature type="compositionally biased region" description="Polar residues" evidence="1">
    <location>
        <begin position="220"/>
        <end position="239"/>
    </location>
</feature>
<feature type="compositionally biased region" description="Basic and acidic residues" evidence="1">
    <location>
        <begin position="171"/>
        <end position="192"/>
    </location>
</feature>
<feature type="compositionally biased region" description="Low complexity" evidence="1">
    <location>
        <begin position="88"/>
        <end position="104"/>
    </location>
</feature>
<reference evidence="2 3" key="1">
    <citation type="journal article" date="2021" name="Sci. Rep.">
        <title>Genome sequencing of the multicellular alga Astrephomene provides insights into convergent evolution of germ-soma differentiation.</title>
        <authorList>
            <person name="Yamashita S."/>
            <person name="Yamamoto K."/>
            <person name="Matsuzaki R."/>
            <person name="Suzuki S."/>
            <person name="Yamaguchi H."/>
            <person name="Hirooka S."/>
            <person name="Minakuchi Y."/>
            <person name="Miyagishima S."/>
            <person name="Kawachi M."/>
            <person name="Toyoda A."/>
            <person name="Nozaki H."/>
        </authorList>
    </citation>
    <scope>NUCLEOTIDE SEQUENCE [LARGE SCALE GENOMIC DNA]</scope>
    <source>
        <strain evidence="2 3">NIES-4017</strain>
    </source>
</reference>
<evidence type="ECO:0000256" key="1">
    <source>
        <dbReference type="SAM" id="MobiDB-lite"/>
    </source>
</evidence>
<feature type="region of interest" description="Disordered" evidence="1">
    <location>
        <begin position="30"/>
        <end position="244"/>
    </location>
</feature>
<dbReference type="InterPro" id="IPR037688">
    <property type="entry name" value="ZBBX"/>
</dbReference>
<dbReference type="Proteomes" id="UP001054857">
    <property type="component" value="Unassembled WGS sequence"/>
</dbReference>
<accession>A0AAD3HLL7</accession>
<feature type="compositionally biased region" description="Low complexity" evidence="1">
    <location>
        <begin position="113"/>
        <end position="132"/>
    </location>
</feature>
<gene>
    <name evidence="2" type="ORF">Agub_g6198</name>
</gene>
<sequence>MAPKPLSKPSVLSAEAAAMEQKLAELRKAMEKERAKREALMANAGGGSIWRNGSSLRANVGKGSDAASRRPASGATAFGAAGGPGPAPSRAPASARGGSSSGTTEAVAANVPSVSGSRMSSARSAVEAARSATPDSQGGGSGSGGGGSGGGGMSCGTDDGPSLAAGQFSEADSHRSFLEALNEWRRGNRGDVPDAAAGQSSQEPAAGSSFPREPPRASARVSSSNLEVQTETRPVSRPTSAKPLSYFDKLVLNTTSRQAGHLAAGGTPESMRPSLTGQEQYGMRSASAMDVRPGSASSVRPGSAVGVRPASAAPGSTPVAPSAACASPAVAAPKATSENVPDSSAASDPLSILDRLEALERQRQELHAGDEDDDDPGVFTVTTATGVLLTKGVRLPDEVLLPCNTES</sequence>
<dbReference type="EMBL" id="BMAR01000008">
    <property type="protein sequence ID" value="GFR44855.1"/>
    <property type="molecule type" value="Genomic_DNA"/>
</dbReference>
<dbReference type="AlphaFoldDB" id="A0AAD3HLL7"/>
<evidence type="ECO:0000313" key="3">
    <source>
        <dbReference type="Proteomes" id="UP001054857"/>
    </source>
</evidence>
<feature type="compositionally biased region" description="Gly residues" evidence="1">
    <location>
        <begin position="137"/>
        <end position="154"/>
    </location>
</feature>
<dbReference type="PANTHER" id="PTHR28634:SF1">
    <property type="entry name" value="ZINC FINGER B-BOX DOMAIN-CONTAINING PROTEIN 1"/>
    <property type="match status" value="1"/>
</dbReference>
<name>A0AAD3HLL7_9CHLO</name>
<feature type="region of interest" description="Disordered" evidence="1">
    <location>
        <begin position="330"/>
        <end position="349"/>
    </location>
</feature>
<organism evidence="2 3">
    <name type="scientific">Astrephomene gubernaculifera</name>
    <dbReference type="NCBI Taxonomy" id="47775"/>
    <lineage>
        <taxon>Eukaryota</taxon>
        <taxon>Viridiplantae</taxon>
        <taxon>Chlorophyta</taxon>
        <taxon>core chlorophytes</taxon>
        <taxon>Chlorophyceae</taxon>
        <taxon>CS clade</taxon>
        <taxon>Chlamydomonadales</taxon>
        <taxon>Astrephomenaceae</taxon>
        <taxon>Astrephomene</taxon>
    </lineage>
</organism>
<feature type="compositionally biased region" description="Low complexity" evidence="1">
    <location>
        <begin position="70"/>
        <end position="79"/>
    </location>
</feature>
<dbReference type="PANTHER" id="PTHR28634">
    <property type="entry name" value="ZINC FINGER B-BOX DOMAIN-CONTAINING PROTEIN 1"/>
    <property type="match status" value="1"/>
</dbReference>
<comment type="caution">
    <text evidence="2">The sequence shown here is derived from an EMBL/GenBank/DDBJ whole genome shotgun (WGS) entry which is preliminary data.</text>
</comment>
<feature type="compositionally biased region" description="Basic and acidic residues" evidence="1">
    <location>
        <begin position="30"/>
        <end position="39"/>
    </location>
</feature>
<keyword evidence="3" id="KW-1185">Reference proteome</keyword>
<protein>
    <submittedName>
        <fullName evidence="2">Uncharacterized protein</fullName>
    </submittedName>
</protein>
<feature type="region of interest" description="Disordered" evidence="1">
    <location>
        <begin position="258"/>
        <end position="323"/>
    </location>
</feature>
<proteinExistence type="predicted"/>